<dbReference type="GO" id="GO:0042775">
    <property type="term" value="P:mitochondrial ATP synthesis coupled electron transport"/>
    <property type="evidence" value="ECO:0007669"/>
    <property type="project" value="TreeGrafter"/>
</dbReference>
<evidence type="ECO:0000313" key="5">
    <source>
        <dbReference type="Proteomes" id="UP000799049"/>
    </source>
</evidence>
<comment type="subcellular location">
    <subcellularLocation>
        <location evidence="1">Mitochondrion</location>
    </subcellularLocation>
</comment>
<accession>A0A8K0F4B4</accession>
<organism evidence="4 5">
    <name type="scientific">Andalucia godoyi</name>
    <name type="common">Flagellate</name>
    <dbReference type="NCBI Taxonomy" id="505711"/>
    <lineage>
        <taxon>Eukaryota</taxon>
        <taxon>Discoba</taxon>
        <taxon>Jakobida</taxon>
        <taxon>Andalucina</taxon>
        <taxon>Andaluciidae</taxon>
        <taxon>Andalucia</taxon>
    </lineage>
</organism>
<dbReference type="InterPro" id="IPR048280">
    <property type="entry name" value="COX6B-like"/>
</dbReference>
<dbReference type="AlphaFoldDB" id="A0A8K0F4B4"/>
<dbReference type="GO" id="GO:0005739">
    <property type="term" value="C:mitochondrion"/>
    <property type="evidence" value="ECO:0007669"/>
    <property type="project" value="UniProtKB-SubCell"/>
</dbReference>
<gene>
    <name evidence="4" type="ORF">ANDGO_00794</name>
</gene>
<dbReference type="InterPro" id="IPR042289">
    <property type="entry name" value="COA6"/>
</dbReference>
<keyword evidence="3" id="KW-1015">Disulfide bond</keyword>
<comment type="caution">
    <text evidence="4">The sequence shown here is derived from an EMBL/GenBank/DDBJ whole genome shotgun (WGS) entry which is preliminary data.</text>
</comment>
<dbReference type="InterPro" id="IPR036549">
    <property type="entry name" value="CX6/COA6-like_sf"/>
</dbReference>
<name>A0A8K0F4B4_ANDGO</name>
<dbReference type="Pfam" id="PF02297">
    <property type="entry name" value="COX6B"/>
    <property type="match status" value="1"/>
</dbReference>
<evidence type="ECO:0000313" key="4">
    <source>
        <dbReference type="EMBL" id="KAF0852257.1"/>
    </source>
</evidence>
<keyword evidence="5" id="KW-1185">Reference proteome</keyword>
<dbReference type="PANTHER" id="PTHR46690">
    <property type="entry name" value="CYTOCHROME C OXIDASE ASSEMBLY FACTOR 6 HOMOLOG"/>
    <property type="match status" value="1"/>
</dbReference>
<keyword evidence="2" id="KW-0496">Mitochondrion</keyword>
<dbReference type="SUPFAM" id="SSF47694">
    <property type="entry name" value="Cytochrome c oxidase subunit h"/>
    <property type="match status" value="1"/>
</dbReference>
<evidence type="ECO:0000256" key="1">
    <source>
        <dbReference type="ARBA" id="ARBA00004173"/>
    </source>
</evidence>
<dbReference type="Proteomes" id="UP000799049">
    <property type="component" value="Unassembled WGS sequence"/>
</dbReference>
<protein>
    <submittedName>
        <fullName evidence="4">Mitochondrial CIV assembly protein Coa6</fullName>
    </submittedName>
</protein>
<evidence type="ECO:0000256" key="3">
    <source>
        <dbReference type="ARBA" id="ARBA00023157"/>
    </source>
</evidence>
<dbReference type="EMBL" id="VRVR01000049">
    <property type="protein sequence ID" value="KAF0852257.1"/>
    <property type="molecule type" value="Genomic_DNA"/>
</dbReference>
<dbReference type="PANTHER" id="PTHR46690:SF1">
    <property type="entry name" value="CYTOCHROME C OXIDASE ASSEMBLY FACTOR 6 HOMOLOG"/>
    <property type="match status" value="1"/>
</dbReference>
<evidence type="ECO:0000256" key="2">
    <source>
        <dbReference type="ARBA" id="ARBA00023128"/>
    </source>
</evidence>
<proteinExistence type="predicted"/>
<dbReference type="Gene3D" id="1.10.10.140">
    <property type="entry name" value="Cytochrome c oxidase, subunit VIb"/>
    <property type="match status" value="1"/>
</dbReference>
<dbReference type="OrthoDB" id="16284at2759"/>
<sequence length="86" mass="9258">MSDPKPTALLDRAARAACYEARDPYLACMDAAPPGTAAASSALGQPTSARCASLRKEFEAKCPASWVSYFIDLHRNAKRMVPGKQQ</sequence>
<reference evidence="4" key="1">
    <citation type="submission" date="2019-09" db="EMBL/GenBank/DDBJ databases">
        <title>The Mitochondrial Proteome of the Jakobid, Andalucia godoyi, a Protist With the Most Gene-Rich and Bacteria-Like Mitochondrial Genome.</title>
        <authorList>
            <person name="Gray M.W."/>
            <person name="Burger G."/>
            <person name="Derelle R."/>
            <person name="Klimes V."/>
            <person name="Leger M."/>
            <person name="Sarrasin M."/>
            <person name="Vlcek C."/>
            <person name="Roger A.J."/>
            <person name="Elias M."/>
            <person name="Lang B.F."/>
        </authorList>
    </citation>
    <scope>NUCLEOTIDE SEQUENCE</scope>
    <source>
        <strain evidence="4">And28</strain>
    </source>
</reference>
<dbReference type="GO" id="GO:0008535">
    <property type="term" value="P:respiratory chain complex IV assembly"/>
    <property type="evidence" value="ECO:0007669"/>
    <property type="project" value="InterPro"/>
</dbReference>